<feature type="domain" description="Response regulatory" evidence="15">
    <location>
        <begin position="642"/>
        <end position="760"/>
    </location>
</feature>
<dbReference type="SMART" id="SM00448">
    <property type="entry name" value="REC"/>
    <property type="match status" value="1"/>
</dbReference>
<evidence type="ECO:0000256" key="6">
    <source>
        <dbReference type="ARBA" id="ARBA00022692"/>
    </source>
</evidence>
<dbReference type="EC" id="2.7.13.3" evidence="3"/>
<dbReference type="InterPro" id="IPR013656">
    <property type="entry name" value="PAS_4"/>
</dbReference>
<evidence type="ECO:0000259" key="16">
    <source>
        <dbReference type="PROSITE" id="PS50112"/>
    </source>
</evidence>
<evidence type="ECO:0000256" key="4">
    <source>
        <dbReference type="ARBA" id="ARBA00022475"/>
    </source>
</evidence>
<dbReference type="Gene3D" id="3.30.565.10">
    <property type="entry name" value="Histidine kinase-like ATPase, C-terminal domain"/>
    <property type="match status" value="1"/>
</dbReference>
<dbReference type="InterPro" id="IPR042463">
    <property type="entry name" value="HNOB_dom_associated_sf"/>
</dbReference>
<dbReference type="InterPro" id="IPR003594">
    <property type="entry name" value="HATPase_dom"/>
</dbReference>
<dbReference type="SUPFAM" id="SSF55785">
    <property type="entry name" value="PYP-like sensor domain (PAS domain)"/>
    <property type="match status" value="2"/>
</dbReference>
<evidence type="ECO:0000256" key="12">
    <source>
        <dbReference type="PROSITE-ProRule" id="PRU00110"/>
    </source>
</evidence>
<evidence type="ECO:0000256" key="2">
    <source>
        <dbReference type="ARBA" id="ARBA00004651"/>
    </source>
</evidence>
<proteinExistence type="predicted"/>
<keyword evidence="8" id="KW-0067">ATP-binding</keyword>
<feature type="domain" description="PAC" evidence="17">
    <location>
        <begin position="328"/>
        <end position="379"/>
    </location>
</feature>
<dbReference type="Gene3D" id="3.30.450.20">
    <property type="entry name" value="PAS domain"/>
    <property type="match status" value="2"/>
</dbReference>
<dbReference type="FunFam" id="3.30.565.10:FF:000010">
    <property type="entry name" value="Sensor histidine kinase RcsC"/>
    <property type="match status" value="1"/>
</dbReference>
<dbReference type="SUPFAM" id="SSF52172">
    <property type="entry name" value="CheY-like"/>
    <property type="match status" value="1"/>
</dbReference>
<dbReference type="GO" id="GO:0000155">
    <property type="term" value="F:phosphorelay sensor kinase activity"/>
    <property type="evidence" value="ECO:0007669"/>
    <property type="project" value="InterPro"/>
</dbReference>
<dbReference type="AlphaFoldDB" id="A0A437MYG6"/>
<evidence type="ECO:0000256" key="7">
    <source>
        <dbReference type="ARBA" id="ARBA00022741"/>
    </source>
</evidence>
<feature type="domain" description="Histidine kinase" evidence="14">
    <location>
        <begin position="397"/>
        <end position="618"/>
    </location>
</feature>
<name>A0A437MYG6_9SPHI</name>
<dbReference type="InterPro" id="IPR013655">
    <property type="entry name" value="PAS_fold_3"/>
</dbReference>
<keyword evidence="9" id="KW-1133">Transmembrane helix</keyword>
<comment type="subcellular location">
    <subcellularLocation>
        <location evidence="2">Cell membrane</location>
        <topology evidence="2">Multi-pass membrane protein</topology>
    </subcellularLocation>
</comment>
<dbReference type="PANTHER" id="PTHR45339:SF1">
    <property type="entry name" value="HYBRID SIGNAL TRANSDUCTION HISTIDINE KINASE J"/>
    <property type="match status" value="1"/>
</dbReference>
<dbReference type="InterPro" id="IPR001610">
    <property type="entry name" value="PAC"/>
</dbReference>
<evidence type="ECO:0000313" key="20">
    <source>
        <dbReference type="Proteomes" id="UP000282759"/>
    </source>
</evidence>
<dbReference type="Gene3D" id="1.20.120.160">
    <property type="entry name" value="HPT domain"/>
    <property type="match status" value="1"/>
</dbReference>
<dbReference type="PROSITE" id="PS50110">
    <property type="entry name" value="RESPONSE_REGULATORY"/>
    <property type="match status" value="1"/>
</dbReference>
<keyword evidence="20" id="KW-1185">Reference proteome</keyword>
<keyword evidence="11" id="KW-0472">Membrane</keyword>
<feature type="modified residue" description="4-aspartylphosphate" evidence="13">
    <location>
        <position position="691"/>
    </location>
</feature>
<evidence type="ECO:0000256" key="3">
    <source>
        <dbReference type="ARBA" id="ARBA00012438"/>
    </source>
</evidence>
<dbReference type="RefSeq" id="WP_127703089.1">
    <property type="nucleotide sequence ID" value="NZ_SACK01000001.1"/>
</dbReference>
<protein>
    <recommendedName>
        <fullName evidence="3">histidine kinase</fullName>
        <ecNumber evidence="3">2.7.13.3</ecNumber>
    </recommendedName>
</protein>
<dbReference type="Pfam" id="PF00072">
    <property type="entry name" value="Response_reg"/>
    <property type="match status" value="1"/>
</dbReference>
<dbReference type="PANTHER" id="PTHR45339">
    <property type="entry name" value="HYBRID SIGNAL TRANSDUCTION HISTIDINE KINASE J"/>
    <property type="match status" value="1"/>
</dbReference>
<dbReference type="InterPro" id="IPR001789">
    <property type="entry name" value="Sig_transdc_resp-reg_receiver"/>
</dbReference>
<sequence length="924" mass="104464">MSHFIFNTEQLNRIFPYYILLNNELGIDACGAAYNNVLAGIAGRKDFTAMFTVGGKTQVTYNDLVDLTGQFISLLPLNNGDIKFQGQLEYLEATGQFLFAGNTLKGIAPPDISSNVNSKGILKGKLDFYEDVLNQIPADVVVYDNQHRYVFISHTAIKDRALRERLIGLKDEDFCWLTNRPESLAQERHAYFNEVVKTRKLKTWEEKVPNADGSESYHLRNMYPLLDEDNHVKFVIGYGLDITDRKLAEEKLIINEKKYKDLYNFGTALIYTHDMRGNLRSVNPAISNTLGYTEEEVTNNNIRNILPVYDRNKIQHDYLDKVRTQGTVKGISRVVHKNGSILYLHYQGHLAGDDSNAPYVIGFAQDITDRIKIEKELRAAKVTTESAARAKEIFLANMSHEIRTPMNGILGLNMLLSKTELNEQQLGYTRMISESVKNLLTIVNDILDIEKISSGKLELESKPFNISNKIARTLQLFQYKSKEKDLSLILNNRLPDEFVVIGDQYRFAQILSNLINNSIKFTKKGDITVSASLLYNANDKVLLEFSVKDTGIGISPDRLPVIFDSFVQGSSHMSRKYGGTGLGLSICKSLVEMQGGHIKVHSKLNQGTEFIFSLTYKKGLSYMQKQGEEDDVIDPELLRDRKILVAEDVELNQFLVRNVLESWGCVVDIVSNGAEAVERVKDEDYDVVLMDIQMPEMDGITATRHIRQFEPEQHRDVPIIAFTANALKGDSQYYKDAGMNDCVMKPYTEEDLFKKITDVLRKSEGPDILHLGNWPKQPDRIEVITAEPEKEENEEVKQTPESTPMEGSEKLYDLTMIETISKNNESFVNKMILMFCDVTSQDVDKLKEAAAQGNWETVSQLAHKLKSTVGNMGVESLKDVVRALELKASDNPQALVEELDEKLNKVKAQLKADHPSAFEPQATN</sequence>
<dbReference type="Proteomes" id="UP000282759">
    <property type="component" value="Unassembled WGS sequence"/>
</dbReference>
<evidence type="ECO:0000259" key="17">
    <source>
        <dbReference type="PROSITE" id="PS50113"/>
    </source>
</evidence>
<dbReference type="PROSITE" id="PS50894">
    <property type="entry name" value="HPT"/>
    <property type="match status" value="1"/>
</dbReference>
<dbReference type="PRINTS" id="PR00344">
    <property type="entry name" value="BCTRLSENSOR"/>
</dbReference>
<evidence type="ECO:0000259" key="15">
    <source>
        <dbReference type="PROSITE" id="PS50110"/>
    </source>
</evidence>
<dbReference type="Pfam" id="PF02518">
    <property type="entry name" value="HATPase_c"/>
    <property type="match status" value="1"/>
</dbReference>
<comment type="catalytic activity">
    <reaction evidence="1">
        <text>ATP + protein L-histidine = ADP + protein N-phospho-L-histidine.</text>
        <dbReference type="EC" id="2.7.13.3"/>
    </reaction>
</comment>
<evidence type="ECO:0000259" key="18">
    <source>
        <dbReference type="PROSITE" id="PS50894"/>
    </source>
</evidence>
<dbReference type="InterPro" id="IPR000700">
    <property type="entry name" value="PAS-assoc_C"/>
</dbReference>
<dbReference type="Pfam" id="PF08448">
    <property type="entry name" value="PAS_4"/>
    <property type="match status" value="1"/>
</dbReference>
<dbReference type="Pfam" id="PF00512">
    <property type="entry name" value="HisKA"/>
    <property type="match status" value="1"/>
</dbReference>
<dbReference type="InterPro" id="IPR036890">
    <property type="entry name" value="HATPase_C_sf"/>
</dbReference>
<dbReference type="InterPro" id="IPR036097">
    <property type="entry name" value="HisK_dim/P_sf"/>
</dbReference>
<evidence type="ECO:0000259" key="14">
    <source>
        <dbReference type="PROSITE" id="PS50109"/>
    </source>
</evidence>
<dbReference type="InterPro" id="IPR011006">
    <property type="entry name" value="CheY-like_superfamily"/>
</dbReference>
<evidence type="ECO:0000256" key="10">
    <source>
        <dbReference type="ARBA" id="ARBA00023012"/>
    </source>
</evidence>
<dbReference type="PROSITE" id="PS50109">
    <property type="entry name" value="HIS_KIN"/>
    <property type="match status" value="1"/>
</dbReference>
<dbReference type="Pfam" id="PF08447">
    <property type="entry name" value="PAS_3"/>
    <property type="match status" value="1"/>
</dbReference>
<dbReference type="Gene3D" id="3.30.450.260">
    <property type="entry name" value="Haem NO binding associated domain"/>
    <property type="match status" value="1"/>
</dbReference>
<dbReference type="InterPro" id="IPR035965">
    <property type="entry name" value="PAS-like_dom_sf"/>
</dbReference>
<organism evidence="19 20">
    <name type="scientific">Mucilaginibacter limnophilus</name>
    <dbReference type="NCBI Taxonomy" id="1932778"/>
    <lineage>
        <taxon>Bacteria</taxon>
        <taxon>Pseudomonadati</taxon>
        <taxon>Bacteroidota</taxon>
        <taxon>Sphingobacteriia</taxon>
        <taxon>Sphingobacteriales</taxon>
        <taxon>Sphingobacteriaceae</taxon>
        <taxon>Mucilaginibacter</taxon>
    </lineage>
</organism>
<keyword evidence="4" id="KW-1003">Cell membrane</keyword>
<feature type="domain" description="PAC" evidence="17">
    <location>
        <begin position="202"/>
        <end position="254"/>
    </location>
</feature>
<gene>
    <name evidence="19" type="ORF">EOD41_01925</name>
</gene>
<dbReference type="PROSITE" id="PS50112">
    <property type="entry name" value="PAS"/>
    <property type="match status" value="1"/>
</dbReference>
<dbReference type="SMART" id="SM00086">
    <property type="entry name" value="PAC"/>
    <property type="match status" value="2"/>
</dbReference>
<dbReference type="SUPFAM" id="SSF47384">
    <property type="entry name" value="Homodimeric domain of signal transducing histidine kinase"/>
    <property type="match status" value="1"/>
</dbReference>
<dbReference type="SMART" id="SM00388">
    <property type="entry name" value="HisKA"/>
    <property type="match status" value="1"/>
</dbReference>
<dbReference type="GO" id="GO:0005886">
    <property type="term" value="C:plasma membrane"/>
    <property type="evidence" value="ECO:0007669"/>
    <property type="project" value="UniProtKB-SubCell"/>
</dbReference>
<dbReference type="Pfam" id="PF01627">
    <property type="entry name" value="Hpt"/>
    <property type="match status" value="1"/>
</dbReference>
<dbReference type="NCBIfam" id="TIGR00229">
    <property type="entry name" value="sensory_box"/>
    <property type="match status" value="1"/>
</dbReference>
<keyword evidence="6" id="KW-0812">Transmembrane</keyword>
<dbReference type="SMART" id="SM00387">
    <property type="entry name" value="HATPase_c"/>
    <property type="match status" value="1"/>
</dbReference>
<evidence type="ECO:0000313" key="19">
    <source>
        <dbReference type="EMBL" id="RVU02722.1"/>
    </source>
</evidence>
<dbReference type="SMART" id="SM00073">
    <property type="entry name" value="HPT"/>
    <property type="match status" value="1"/>
</dbReference>
<dbReference type="InterPro" id="IPR008207">
    <property type="entry name" value="Sig_transdc_His_kin_Hpt_dom"/>
</dbReference>
<keyword evidence="5 13" id="KW-0597">Phosphoprotein</keyword>
<dbReference type="InterPro" id="IPR036641">
    <property type="entry name" value="HPT_dom_sf"/>
</dbReference>
<dbReference type="SUPFAM" id="SSF47226">
    <property type="entry name" value="Histidine-containing phosphotransfer domain, HPT domain"/>
    <property type="match status" value="1"/>
</dbReference>
<dbReference type="Gene3D" id="1.10.287.130">
    <property type="match status" value="1"/>
</dbReference>
<dbReference type="CDD" id="cd00082">
    <property type="entry name" value="HisKA"/>
    <property type="match status" value="1"/>
</dbReference>
<reference evidence="19 20" key="1">
    <citation type="submission" date="2019-01" db="EMBL/GenBank/DDBJ databases">
        <authorList>
            <person name="Chen W.-M."/>
        </authorList>
    </citation>
    <scope>NUCLEOTIDE SEQUENCE [LARGE SCALE GENOMIC DNA]</scope>
    <source>
        <strain evidence="19 20">YBJ-36</strain>
    </source>
</reference>
<dbReference type="CDD" id="cd17546">
    <property type="entry name" value="REC_hyHK_CKI1_RcsC-like"/>
    <property type="match status" value="1"/>
</dbReference>
<keyword evidence="10" id="KW-0902">Two-component regulatory system</keyword>
<comment type="caution">
    <text evidence="19">The sequence shown here is derived from an EMBL/GenBank/DDBJ whole genome shotgun (WGS) entry which is preliminary data.</text>
</comment>
<feature type="domain" description="HPt" evidence="18">
    <location>
        <begin position="824"/>
        <end position="913"/>
    </location>
</feature>
<evidence type="ECO:0000256" key="13">
    <source>
        <dbReference type="PROSITE-ProRule" id="PRU00169"/>
    </source>
</evidence>
<evidence type="ECO:0000256" key="1">
    <source>
        <dbReference type="ARBA" id="ARBA00000085"/>
    </source>
</evidence>
<keyword evidence="7" id="KW-0547">Nucleotide-binding</keyword>
<dbReference type="CDD" id="cd00130">
    <property type="entry name" value="PAS"/>
    <property type="match status" value="1"/>
</dbReference>
<dbReference type="Gene3D" id="3.40.50.2300">
    <property type="match status" value="1"/>
</dbReference>
<dbReference type="InterPro" id="IPR004358">
    <property type="entry name" value="Sig_transdc_His_kin-like_C"/>
</dbReference>
<evidence type="ECO:0000256" key="8">
    <source>
        <dbReference type="ARBA" id="ARBA00022840"/>
    </source>
</evidence>
<accession>A0A437MYG6</accession>
<dbReference type="PROSITE" id="PS50113">
    <property type="entry name" value="PAC"/>
    <property type="match status" value="2"/>
</dbReference>
<dbReference type="SUPFAM" id="SSF55874">
    <property type="entry name" value="ATPase domain of HSP90 chaperone/DNA topoisomerase II/histidine kinase"/>
    <property type="match status" value="1"/>
</dbReference>
<dbReference type="OrthoDB" id="9811889at2"/>
<evidence type="ECO:0000256" key="11">
    <source>
        <dbReference type="ARBA" id="ARBA00023136"/>
    </source>
</evidence>
<feature type="domain" description="PAS" evidence="16">
    <location>
        <begin position="255"/>
        <end position="326"/>
    </location>
</feature>
<dbReference type="CDD" id="cd16922">
    <property type="entry name" value="HATPase_EvgS-ArcB-TorS-like"/>
    <property type="match status" value="1"/>
</dbReference>
<evidence type="ECO:0000256" key="9">
    <source>
        <dbReference type="ARBA" id="ARBA00022989"/>
    </source>
</evidence>
<keyword evidence="19" id="KW-0418">Kinase</keyword>
<evidence type="ECO:0000256" key="5">
    <source>
        <dbReference type="ARBA" id="ARBA00022553"/>
    </source>
</evidence>
<feature type="modified residue" description="Phosphohistidine" evidence="12">
    <location>
        <position position="863"/>
    </location>
</feature>
<keyword evidence="19" id="KW-0808">Transferase</keyword>
<dbReference type="InterPro" id="IPR005467">
    <property type="entry name" value="His_kinase_dom"/>
</dbReference>
<dbReference type="EMBL" id="SACK01000001">
    <property type="protein sequence ID" value="RVU02722.1"/>
    <property type="molecule type" value="Genomic_DNA"/>
</dbReference>
<dbReference type="GO" id="GO:0005524">
    <property type="term" value="F:ATP binding"/>
    <property type="evidence" value="ECO:0007669"/>
    <property type="project" value="UniProtKB-KW"/>
</dbReference>
<dbReference type="InterPro" id="IPR003661">
    <property type="entry name" value="HisK_dim/P_dom"/>
</dbReference>
<dbReference type="InterPro" id="IPR000014">
    <property type="entry name" value="PAS"/>
</dbReference>